<gene>
    <name evidence="6" type="primary">TSF1</name>
    <name evidence="8" type="ORF">BD410DRAFT_899247</name>
</gene>
<proteinExistence type="inferred from homology"/>
<evidence type="ECO:0000313" key="9">
    <source>
        <dbReference type="Proteomes" id="UP000294933"/>
    </source>
</evidence>
<dbReference type="InterPro" id="IPR001816">
    <property type="entry name" value="Transl_elong_EFTs/EF1B"/>
</dbReference>
<dbReference type="InterPro" id="IPR009060">
    <property type="entry name" value="UBA-like_sf"/>
</dbReference>
<sequence>MLTLFRYATSSSRRTCHSTLRYYATSETPKPPIKLVAELRKLTETSVVKAREALVASNNDVNGALAWLQKDLATSGVKKAAKVEGRATREGMIGVSVLSRGAGANTGTVRAGMVEVNCETDFVGRNELFGKLVRDIAHTAAFIAERPSNFKDHTSSIWPYQVDALLEAPLLSQSNPTSSHFSTVRTAIRDTISKVGENIELRRAVASVIDPNPHQNLEGYRVASYLHGSLALPNVGRMGILAFLRLRSPHLSKLLASDTFSADLDKLERSLARQIAGFDTQYVSVVEGVDAQQADASISAALYEQPFMMFASEEPVRNVLKMWTEEREMGQTGGDLESNGIHVHEFAKWTVGEPVE</sequence>
<organism evidence="8 9">
    <name type="scientific">Rickenella mellea</name>
    <dbReference type="NCBI Taxonomy" id="50990"/>
    <lineage>
        <taxon>Eukaryota</taxon>
        <taxon>Fungi</taxon>
        <taxon>Dikarya</taxon>
        <taxon>Basidiomycota</taxon>
        <taxon>Agaricomycotina</taxon>
        <taxon>Agaricomycetes</taxon>
        <taxon>Hymenochaetales</taxon>
        <taxon>Rickenellaceae</taxon>
        <taxon>Rickenella</taxon>
    </lineage>
</organism>
<dbReference type="InterPro" id="IPR014039">
    <property type="entry name" value="Transl_elong_EFTs/EF1B_dimer"/>
</dbReference>
<dbReference type="Gene3D" id="3.30.479.20">
    <property type="entry name" value="Elongation factor Ts, dimerisation domain"/>
    <property type="match status" value="2"/>
</dbReference>
<accession>A0A4Y7Q0P9</accession>
<dbReference type="AlphaFoldDB" id="A0A4Y7Q0P9"/>
<dbReference type="HAMAP" id="MF_00050">
    <property type="entry name" value="EF_Ts"/>
    <property type="match status" value="1"/>
</dbReference>
<dbReference type="CDD" id="cd14275">
    <property type="entry name" value="UBA_EF-Ts"/>
    <property type="match status" value="1"/>
</dbReference>
<dbReference type="GO" id="GO:0070125">
    <property type="term" value="P:mitochondrial translational elongation"/>
    <property type="evidence" value="ECO:0007669"/>
    <property type="project" value="TreeGrafter"/>
</dbReference>
<dbReference type="GO" id="GO:0005739">
    <property type="term" value="C:mitochondrion"/>
    <property type="evidence" value="ECO:0007669"/>
    <property type="project" value="UniProtKB-SubCell"/>
</dbReference>
<evidence type="ECO:0000256" key="3">
    <source>
        <dbReference type="ARBA" id="ARBA00022917"/>
    </source>
</evidence>
<dbReference type="SUPFAM" id="SSF46934">
    <property type="entry name" value="UBA-like"/>
    <property type="match status" value="1"/>
</dbReference>
<keyword evidence="9" id="KW-1185">Reference proteome</keyword>
<dbReference type="PANTHER" id="PTHR11741">
    <property type="entry name" value="ELONGATION FACTOR TS"/>
    <property type="match status" value="1"/>
</dbReference>
<dbReference type="VEuPathDB" id="FungiDB:BD410DRAFT_899247"/>
<name>A0A4Y7Q0P9_9AGAM</name>
<protein>
    <recommendedName>
        <fullName evidence="6">Elongation factor Ts, mitochondrial</fullName>
        <shortName evidence="6">EF-Ts</shortName>
        <shortName evidence="6">EF-TsMt</shortName>
    </recommendedName>
</protein>
<evidence type="ECO:0000256" key="5">
    <source>
        <dbReference type="ARBA" id="ARBA00023128"/>
    </source>
</evidence>
<dbReference type="SUPFAM" id="SSF54713">
    <property type="entry name" value="Elongation factor Ts (EF-Ts), dimerisation domain"/>
    <property type="match status" value="2"/>
</dbReference>
<keyword evidence="2 6" id="KW-0251">Elongation factor</keyword>
<dbReference type="OrthoDB" id="277235at2759"/>
<comment type="similarity">
    <text evidence="1 6">Belongs to the EF-Ts family.</text>
</comment>
<dbReference type="GO" id="GO:0003746">
    <property type="term" value="F:translation elongation factor activity"/>
    <property type="evidence" value="ECO:0007669"/>
    <property type="project" value="UniProtKB-UniRule"/>
</dbReference>
<dbReference type="Pfam" id="PF00889">
    <property type="entry name" value="EF_TS"/>
    <property type="match status" value="1"/>
</dbReference>
<keyword evidence="4" id="KW-0809">Transit peptide</keyword>
<comment type="subcellular location">
    <subcellularLocation>
        <location evidence="6">Mitochondrion</location>
    </subcellularLocation>
</comment>
<keyword evidence="5 6" id="KW-0496">Mitochondrion</keyword>
<dbReference type="InterPro" id="IPR036402">
    <property type="entry name" value="EF-Ts_dimer_sf"/>
</dbReference>
<evidence type="ECO:0000259" key="7">
    <source>
        <dbReference type="Pfam" id="PF00889"/>
    </source>
</evidence>
<evidence type="ECO:0000256" key="2">
    <source>
        <dbReference type="ARBA" id="ARBA00022768"/>
    </source>
</evidence>
<dbReference type="PANTHER" id="PTHR11741:SF0">
    <property type="entry name" value="ELONGATION FACTOR TS, MITOCHONDRIAL"/>
    <property type="match status" value="1"/>
</dbReference>
<reference evidence="8 9" key="1">
    <citation type="submission" date="2018-06" db="EMBL/GenBank/DDBJ databases">
        <title>A transcriptomic atlas of mushroom development highlights an independent origin of complex multicellularity.</title>
        <authorList>
            <consortium name="DOE Joint Genome Institute"/>
            <person name="Krizsan K."/>
            <person name="Almasi E."/>
            <person name="Merenyi Z."/>
            <person name="Sahu N."/>
            <person name="Viragh M."/>
            <person name="Koszo T."/>
            <person name="Mondo S."/>
            <person name="Kiss B."/>
            <person name="Balint B."/>
            <person name="Kues U."/>
            <person name="Barry K."/>
            <person name="Hegedus J.C."/>
            <person name="Henrissat B."/>
            <person name="Johnson J."/>
            <person name="Lipzen A."/>
            <person name="Ohm R."/>
            <person name="Nagy I."/>
            <person name="Pangilinan J."/>
            <person name="Yan J."/>
            <person name="Xiong Y."/>
            <person name="Grigoriev I.V."/>
            <person name="Hibbett D.S."/>
            <person name="Nagy L.G."/>
        </authorList>
    </citation>
    <scope>NUCLEOTIDE SEQUENCE [LARGE SCALE GENOMIC DNA]</scope>
    <source>
        <strain evidence="8 9">SZMC22713</strain>
    </source>
</reference>
<evidence type="ECO:0000313" key="8">
    <source>
        <dbReference type="EMBL" id="TDL20975.1"/>
    </source>
</evidence>
<feature type="domain" description="Translation elongation factor EFTs/EF1B dimerisation" evidence="7">
    <location>
        <begin position="112"/>
        <end position="292"/>
    </location>
</feature>
<dbReference type="EMBL" id="ML170184">
    <property type="protein sequence ID" value="TDL20975.1"/>
    <property type="molecule type" value="Genomic_DNA"/>
</dbReference>
<evidence type="ECO:0000256" key="6">
    <source>
        <dbReference type="HAMAP-Rule" id="MF_03135"/>
    </source>
</evidence>
<dbReference type="Proteomes" id="UP000294933">
    <property type="component" value="Unassembled WGS sequence"/>
</dbReference>
<evidence type="ECO:0000256" key="4">
    <source>
        <dbReference type="ARBA" id="ARBA00022946"/>
    </source>
</evidence>
<comment type="function">
    <text evidence="6">Associates with the EF-Tu.GDP complex and induces the exchange of GDP to GTP. It remains bound to the aminoacyl-tRNA.EF-Tu.GTP complex up to the GTP hydrolysis stage on the ribosome.</text>
</comment>
<evidence type="ECO:0000256" key="1">
    <source>
        <dbReference type="ARBA" id="ARBA00005532"/>
    </source>
</evidence>
<dbReference type="STRING" id="50990.A0A4Y7Q0P9"/>
<keyword evidence="3 6" id="KW-0648">Protein biosynthesis</keyword>
<dbReference type="Gene3D" id="1.10.8.10">
    <property type="entry name" value="DNA helicase RuvA subunit, C-terminal domain"/>
    <property type="match status" value="1"/>
</dbReference>